<feature type="transmembrane region" description="Helical" evidence="7">
    <location>
        <begin position="81"/>
        <end position="102"/>
    </location>
</feature>
<accession>A0A1M5QRT2</accession>
<dbReference type="Proteomes" id="UP000190675">
    <property type="component" value="Chromosome I"/>
</dbReference>
<feature type="transmembrane region" description="Helical" evidence="7">
    <location>
        <begin position="513"/>
        <end position="534"/>
    </location>
</feature>
<evidence type="ECO:0000256" key="7">
    <source>
        <dbReference type="SAM" id="Phobius"/>
    </source>
</evidence>
<gene>
    <name evidence="8" type="ORF">SAMN05444169_6099</name>
</gene>
<proteinExistence type="predicted"/>
<keyword evidence="3" id="KW-1003">Cell membrane</keyword>
<dbReference type="Pfam" id="PF04632">
    <property type="entry name" value="FUSC"/>
    <property type="match status" value="1"/>
</dbReference>
<dbReference type="AlphaFoldDB" id="A0A1M5QRT2"/>
<evidence type="ECO:0000313" key="8">
    <source>
        <dbReference type="EMBL" id="SHH16469.1"/>
    </source>
</evidence>
<evidence type="ECO:0000256" key="1">
    <source>
        <dbReference type="ARBA" id="ARBA00004651"/>
    </source>
</evidence>
<feature type="transmembrane region" description="Helical" evidence="7">
    <location>
        <begin position="487"/>
        <end position="507"/>
    </location>
</feature>
<dbReference type="EMBL" id="LT670818">
    <property type="protein sequence ID" value="SHH16469.1"/>
    <property type="molecule type" value="Genomic_DNA"/>
</dbReference>
<dbReference type="OrthoDB" id="8005649at2"/>
<dbReference type="RefSeq" id="WP_079569101.1">
    <property type="nucleotide sequence ID" value="NZ_LT670818.1"/>
</dbReference>
<feature type="transmembrane region" description="Helical" evidence="7">
    <location>
        <begin position="159"/>
        <end position="182"/>
    </location>
</feature>
<keyword evidence="6 7" id="KW-0472">Membrane</keyword>
<evidence type="ECO:0000313" key="9">
    <source>
        <dbReference type="Proteomes" id="UP000190675"/>
    </source>
</evidence>
<sequence>MSQTNVRLPGLSWSELPRVMRLTSALRAVTPPLLFGLRLWAAVCLALYIAFWLELDNAYWAGTTAAVVCQPNLGASLRKGWFRAIGTIVGAVAIVVLTAFLLQNRFGFLLGLSLWCAACCFVASVLRNFAAYGAALAGFTAAIIASDELGAVGGASGDVFILAVTRATEICIGIVCAGVVLAGTDFGGTRRRLAVQLAELSAETTRRLAATFRLAGPEQSESREVRRNLIRRAIALDSVIDQTLGEASDLRAKSSRLYAAVGGLFAALSGWRIAADHLEWLRVDEGRQDAETVLGNIPHQLRQAEAAEWTADPSRMRRLSAAAVRTLAALPARAPSLRLLADQTAEALLGLRRSLDGLLVLADRAPATAPRAVQFHVADWLPSLVNAARAFVTIVAVELVWIVTEWPNGTQAITFAAIATLLFSTKAEQAYATTMSFMIGICAATGLAAIVGFAVLPGVTSFAGLSLAIGIYLVPVGALMTLSWHTAIFIAMAVSFVPLLAPMNQMSYDPLQFYNAALAIIAGVGAAALGFRLLPPPSPGLRTRRLLGLTLRDLRRLTTGASIPTSNDWESRIYCRLSALPEEADSLQRAQLVAAGSVGAEIIRLRRIARRFGRDVELDAALAAVASGDSAAAVECLARLDRRLAAVPGTSPGARSRLRMRGQILAMSETLEGHAAYFDSGAAA</sequence>
<dbReference type="PANTHER" id="PTHR30509">
    <property type="entry name" value="P-HYDROXYBENZOIC ACID EFFLUX PUMP SUBUNIT-RELATED"/>
    <property type="match status" value="1"/>
</dbReference>
<feature type="transmembrane region" description="Helical" evidence="7">
    <location>
        <begin position="437"/>
        <end position="456"/>
    </location>
</feature>
<dbReference type="GO" id="GO:0022857">
    <property type="term" value="F:transmembrane transporter activity"/>
    <property type="evidence" value="ECO:0007669"/>
    <property type="project" value="InterPro"/>
</dbReference>
<organism evidence="8 9">
    <name type="scientific">Bradyrhizobium erythrophlei</name>
    <dbReference type="NCBI Taxonomy" id="1437360"/>
    <lineage>
        <taxon>Bacteria</taxon>
        <taxon>Pseudomonadati</taxon>
        <taxon>Pseudomonadota</taxon>
        <taxon>Alphaproteobacteria</taxon>
        <taxon>Hyphomicrobiales</taxon>
        <taxon>Nitrobacteraceae</taxon>
        <taxon>Bradyrhizobium</taxon>
    </lineage>
</organism>
<keyword evidence="5 7" id="KW-1133">Transmembrane helix</keyword>
<keyword evidence="2" id="KW-0813">Transport</keyword>
<protein>
    <submittedName>
        <fullName evidence="8">Uncharacterized membrane protein YccC</fullName>
    </submittedName>
</protein>
<evidence type="ECO:0000256" key="3">
    <source>
        <dbReference type="ARBA" id="ARBA00022475"/>
    </source>
</evidence>
<feature type="transmembrane region" description="Helical" evidence="7">
    <location>
        <begin position="133"/>
        <end position="153"/>
    </location>
</feature>
<name>A0A1M5QRT2_9BRAD</name>
<dbReference type="InterPro" id="IPR006726">
    <property type="entry name" value="PHBA_efflux_AaeB/fusaric-R"/>
</dbReference>
<evidence type="ECO:0000256" key="2">
    <source>
        <dbReference type="ARBA" id="ARBA00022448"/>
    </source>
</evidence>
<evidence type="ECO:0000256" key="4">
    <source>
        <dbReference type="ARBA" id="ARBA00022692"/>
    </source>
</evidence>
<evidence type="ECO:0000256" key="5">
    <source>
        <dbReference type="ARBA" id="ARBA00022989"/>
    </source>
</evidence>
<keyword evidence="4 7" id="KW-0812">Transmembrane</keyword>
<dbReference type="PANTHER" id="PTHR30509:SF9">
    <property type="entry name" value="MULTIDRUG RESISTANCE PROTEIN MDTO"/>
    <property type="match status" value="1"/>
</dbReference>
<dbReference type="GO" id="GO:0005886">
    <property type="term" value="C:plasma membrane"/>
    <property type="evidence" value="ECO:0007669"/>
    <property type="project" value="UniProtKB-SubCell"/>
</dbReference>
<reference evidence="8 9" key="1">
    <citation type="submission" date="2016-11" db="EMBL/GenBank/DDBJ databases">
        <authorList>
            <person name="Jaros S."/>
            <person name="Januszkiewicz K."/>
            <person name="Wedrychowicz H."/>
        </authorList>
    </citation>
    <scope>NUCLEOTIDE SEQUENCE [LARGE SCALE GENOMIC DNA]</scope>
    <source>
        <strain evidence="8 9">GAS242</strain>
    </source>
</reference>
<evidence type="ECO:0000256" key="6">
    <source>
        <dbReference type="ARBA" id="ARBA00023136"/>
    </source>
</evidence>
<comment type="subcellular location">
    <subcellularLocation>
        <location evidence="1">Cell membrane</location>
        <topology evidence="1">Multi-pass membrane protein</topology>
    </subcellularLocation>
</comment>
<feature type="transmembrane region" description="Helical" evidence="7">
    <location>
        <begin position="28"/>
        <end position="51"/>
    </location>
</feature>